<evidence type="ECO:0000256" key="16">
    <source>
        <dbReference type="RuleBase" id="RU362096"/>
    </source>
</evidence>
<evidence type="ECO:0000259" key="17">
    <source>
        <dbReference type="PROSITE" id="PS50001"/>
    </source>
</evidence>
<dbReference type="SUPFAM" id="SSF55550">
    <property type="entry name" value="SH2 domain"/>
    <property type="match status" value="1"/>
</dbReference>
<evidence type="ECO:0000256" key="14">
    <source>
        <dbReference type="PROSITE-ProRule" id="PRU00192"/>
    </source>
</evidence>
<evidence type="ECO:0000259" key="19">
    <source>
        <dbReference type="PROSITE" id="PS50011"/>
    </source>
</evidence>
<dbReference type="FunFam" id="3.30.505.10:FF:000023">
    <property type="entry name" value="Tyrosine-protein kinase"/>
    <property type="match status" value="1"/>
</dbReference>
<dbReference type="InterPro" id="IPR001452">
    <property type="entry name" value="SH3_domain"/>
</dbReference>
<comment type="similarity">
    <text evidence="16">Belongs to the protein kinase superfamily. Tyr protein kinase family.</text>
</comment>
<evidence type="ECO:0000256" key="11">
    <source>
        <dbReference type="ARBA" id="ARBA00023288"/>
    </source>
</evidence>
<dbReference type="InterPro" id="IPR001245">
    <property type="entry name" value="Ser-Thr/Tyr_kinase_cat_dom"/>
</dbReference>
<dbReference type="GO" id="GO:0004715">
    <property type="term" value="F:non-membrane spanning protein tyrosine kinase activity"/>
    <property type="evidence" value="ECO:0007669"/>
    <property type="project" value="UniProtKB-EC"/>
</dbReference>
<dbReference type="FunFam" id="3.30.200.20:FF:000053">
    <property type="entry name" value="Tyrosine-protein kinase"/>
    <property type="match status" value="1"/>
</dbReference>
<accession>A0AAD5FSC6</accession>
<dbReference type="SUPFAM" id="SSF50044">
    <property type="entry name" value="SH3-domain"/>
    <property type="match status" value="1"/>
</dbReference>
<dbReference type="EC" id="2.7.10.2" evidence="16"/>
<feature type="non-terminal residue" evidence="20">
    <location>
        <position position="1"/>
    </location>
</feature>
<dbReference type="InterPro" id="IPR050198">
    <property type="entry name" value="Non-receptor_tyrosine_kinases"/>
</dbReference>
<dbReference type="SUPFAM" id="SSF56112">
    <property type="entry name" value="Protein kinase-like (PK-like)"/>
    <property type="match status" value="1"/>
</dbReference>
<sequence length="449" mass="51179">KTWPPGTHCVAKSDHTKPKPNEIFYRKGDILTILGLELLMGKAIYRAKHNRTGEEGMIHASNMREREALRVDPSLSLMPWFHGKISGPEAVGKLQPMEDGLFLVRESIRHPGDYVLCVSFKQEVLHYHVIYQESKLTIDKTQYFYNLIDMVEFYSKNKGIIATTLQKPKEKEGTKSAALQLSRTGWLLDLSKLTLGESIGTGEFGEVFRGEYMGRKVAVKNIKSDVTAQAFLDETSVMTKLQHKNLVQLLGVILHNGLYIITEFMAKGNLVNYLRSRGRSVITTAELLQYALDVCEGMEYLESKKLVHRDLAARNILISEDNVAKISDFGLAMADCKSIDSTKLPVKWTAPEALNNKKFSTRSDVWSYGILLWETFSFGKQPYPKMTLKQVKEQVEDGYRMEPPEFCPSDIYAIMRHCWEKDPKMRPSFQKLKELLQVELNKHESTATS</sequence>
<evidence type="ECO:0000256" key="13">
    <source>
        <dbReference type="PROSITE-ProRule" id="PRU00191"/>
    </source>
</evidence>
<dbReference type="GO" id="GO:0005737">
    <property type="term" value="C:cytoplasm"/>
    <property type="evidence" value="ECO:0007669"/>
    <property type="project" value="UniProtKB-SubCell"/>
</dbReference>
<dbReference type="PROSITE" id="PS50011">
    <property type="entry name" value="PROTEIN_KINASE_DOM"/>
    <property type="match status" value="1"/>
</dbReference>
<dbReference type="PRINTS" id="PR00401">
    <property type="entry name" value="SH2DOMAIN"/>
</dbReference>
<dbReference type="Gene3D" id="3.30.200.20">
    <property type="entry name" value="Phosphorylase Kinase, domain 1"/>
    <property type="match status" value="1"/>
</dbReference>
<keyword evidence="9 13" id="KW-0727">SH2 domain</keyword>
<evidence type="ECO:0000259" key="18">
    <source>
        <dbReference type="PROSITE" id="PS50002"/>
    </source>
</evidence>
<dbReference type="Proteomes" id="UP001205998">
    <property type="component" value="Unassembled WGS sequence"/>
</dbReference>
<comment type="catalytic activity">
    <reaction evidence="12 16">
        <text>L-tyrosyl-[protein] + ATP = O-phospho-L-tyrosyl-[protein] + ADP + H(+)</text>
        <dbReference type="Rhea" id="RHEA:10596"/>
        <dbReference type="Rhea" id="RHEA-COMP:10136"/>
        <dbReference type="Rhea" id="RHEA-COMP:20101"/>
        <dbReference type="ChEBI" id="CHEBI:15378"/>
        <dbReference type="ChEBI" id="CHEBI:30616"/>
        <dbReference type="ChEBI" id="CHEBI:46858"/>
        <dbReference type="ChEBI" id="CHEBI:61978"/>
        <dbReference type="ChEBI" id="CHEBI:456216"/>
        <dbReference type="EC" id="2.7.10.2"/>
    </reaction>
</comment>
<feature type="domain" description="SH2" evidence="17">
    <location>
        <begin position="80"/>
        <end position="169"/>
    </location>
</feature>
<dbReference type="Gene3D" id="2.30.30.40">
    <property type="entry name" value="SH3 Domains"/>
    <property type="match status" value="1"/>
</dbReference>
<evidence type="ECO:0000256" key="2">
    <source>
        <dbReference type="ARBA" id="ARBA00022443"/>
    </source>
</evidence>
<keyword evidence="2 14" id="KW-0728">SH3 domain</keyword>
<feature type="binding site" evidence="15">
    <location>
        <position position="220"/>
    </location>
    <ligand>
        <name>ATP</name>
        <dbReference type="ChEBI" id="CHEBI:30616"/>
    </ligand>
</feature>
<dbReference type="Pfam" id="PF07714">
    <property type="entry name" value="PK_Tyr_Ser-Thr"/>
    <property type="match status" value="1"/>
</dbReference>
<evidence type="ECO:0000256" key="6">
    <source>
        <dbReference type="ARBA" id="ARBA00022741"/>
    </source>
</evidence>
<evidence type="ECO:0000256" key="9">
    <source>
        <dbReference type="ARBA" id="ARBA00022999"/>
    </source>
</evidence>
<keyword evidence="21" id="KW-1185">Reference proteome</keyword>
<evidence type="ECO:0000256" key="15">
    <source>
        <dbReference type="PROSITE-ProRule" id="PRU10141"/>
    </source>
</evidence>
<evidence type="ECO:0000313" key="20">
    <source>
        <dbReference type="EMBL" id="KAI5626548.1"/>
    </source>
</evidence>
<keyword evidence="7 16" id="KW-0418">Kinase</keyword>
<feature type="domain" description="Protein kinase" evidence="19">
    <location>
        <begin position="193"/>
        <end position="446"/>
    </location>
</feature>
<evidence type="ECO:0000256" key="4">
    <source>
        <dbReference type="ARBA" id="ARBA00022679"/>
    </source>
</evidence>
<evidence type="ECO:0000256" key="7">
    <source>
        <dbReference type="ARBA" id="ARBA00022777"/>
    </source>
</evidence>
<feature type="non-terminal residue" evidence="20">
    <location>
        <position position="449"/>
    </location>
</feature>
<comment type="subcellular location">
    <subcellularLocation>
        <location evidence="1">Cytoplasm</location>
    </subcellularLocation>
</comment>
<feature type="domain" description="SH3" evidence="18">
    <location>
        <begin position="4"/>
        <end position="68"/>
    </location>
</feature>
<proteinExistence type="inferred from homology"/>
<evidence type="ECO:0000256" key="8">
    <source>
        <dbReference type="ARBA" id="ARBA00022840"/>
    </source>
</evidence>
<gene>
    <name evidence="20" type="ORF">C0J50_13837</name>
</gene>
<dbReference type="InterPro" id="IPR020635">
    <property type="entry name" value="Tyr_kinase_cat_dom"/>
</dbReference>
<evidence type="ECO:0000256" key="12">
    <source>
        <dbReference type="ARBA" id="ARBA00051245"/>
    </source>
</evidence>
<comment type="caution">
    <text evidence="20">The sequence shown here is derived from an EMBL/GenBank/DDBJ whole genome shotgun (WGS) entry which is preliminary data.</text>
</comment>
<evidence type="ECO:0000256" key="10">
    <source>
        <dbReference type="ARBA" id="ARBA00023137"/>
    </source>
</evidence>
<dbReference type="InterPro" id="IPR000980">
    <property type="entry name" value="SH2"/>
</dbReference>
<dbReference type="FunFam" id="1.10.510.10:FF:000272">
    <property type="entry name" value="Tyrosine-protein kinase"/>
    <property type="match status" value="1"/>
</dbReference>
<dbReference type="SMART" id="SM00252">
    <property type="entry name" value="SH2"/>
    <property type="match status" value="1"/>
</dbReference>
<keyword evidence="11" id="KW-0449">Lipoprotein</keyword>
<dbReference type="PRINTS" id="PR00109">
    <property type="entry name" value="TYRKINASE"/>
</dbReference>
<dbReference type="Gene3D" id="1.10.510.10">
    <property type="entry name" value="Transferase(Phosphotransferase) domain 1"/>
    <property type="match status" value="1"/>
</dbReference>
<dbReference type="InterPro" id="IPR036860">
    <property type="entry name" value="SH2_dom_sf"/>
</dbReference>
<keyword evidence="6 15" id="KW-0547">Nucleotide-binding</keyword>
<dbReference type="PROSITE" id="PS50001">
    <property type="entry name" value="SH2"/>
    <property type="match status" value="1"/>
</dbReference>
<dbReference type="PROSITE" id="PS50002">
    <property type="entry name" value="SH3"/>
    <property type="match status" value="1"/>
</dbReference>
<organism evidence="20 21">
    <name type="scientific">Silurus asotus</name>
    <name type="common">Amur catfish</name>
    <name type="synonym">Parasilurus asotus</name>
    <dbReference type="NCBI Taxonomy" id="30991"/>
    <lineage>
        <taxon>Eukaryota</taxon>
        <taxon>Metazoa</taxon>
        <taxon>Chordata</taxon>
        <taxon>Craniata</taxon>
        <taxon>Vertebrata</taxon>
        <taxon>Euteleostomi</taxon>
        <taxon>Actinopterygii</taxon>
        <taxon>Neopterygii</taxon>
        <taxon>Teleostei</taxon>
        <taxon>Ostariophysi</taxon>
        <taxon>Siluriformes</taxon>
        <taxon>Siluridae</taxon>
        <taxon>Silurus</taxon>
    </lineage>
</organism>
<evidence type="ECO:0000256" key="5">
    <source>
        <dbReference type="ARBA" id="ARBA00022707"/>
    </source>
</evidence>
<name>A0AAD5FSC6_SILAS</name>
<dbReference type="InterPro" id="IPR011009">
    <property type="entry name" value="Kinase-like_dom_sf"/>
</dbReference>
<dbReference type="PANTHER" id="PTHR24418">
    <property type="entry name" value="TYROSINE-PROTEIN KINASE"/>
    <property type="match status" value="1"/>
</dbReference>
<keyword evidence="8 15" id="KW-0067">ATP-binding</keyword>
<evidence type="ECO:0000313" key="21">
    <source>
        <dbReference type="Proteomes" id="UP001205998"/>
    </source>
</evidence>
<dbReference type="InterPro" id="IPR036028">
    <property type="entry name" value="SH3-like_dom_sf"/>
</dbReference>
<keyword evidence="4 16" id="KW-0808">Transferase</keyword>
<reference evidence="20" key="1">
    <citation type="submission" date="2018-07" db="EMBL/GenBank/DDBJ databases">
        <title>Comparative genomics of catfishes provides insights into carnivory and benthic adaptation.</title>
        <authorList>
            <person name="Zhang Y."/>
            <person name="Wang D."/>
            <person name="Peng Z."/>
            <person name="Zheng S."/>
            <person name="Shao F."/>
            <person name="Tao W."/>
        </authorList>
    </citation>
    <scope>NUCLEOTIDE SEQUENCE</scope>
    <source>
        <strain evidence="20">Chongqing</strain>
    </source>
</reference>
<dbReference type="Pfam" id="PF00017">
    <property type="entry name" value="SH2"/>
    <property type="match status" value="1"/>
</dbReference>
<dbReference type="PROSITE" id="PS00109">
    <property type="entry name" value="PROTEIN_KINASE_TYR"/>
    <property type="match status" value="1"/>
</dbReference>
<evidence type="ECO:0000256" key="1">
    <source>
        <dbReference type="ARBA" id="ARBA00004496"/>
    </source>
</evidence>
<evidence type="ECO:0000256" key="3">
    <source>
        <dbReference type="ARBA" id="ARBA00022490"/>
    </source>
</evidence>
<dbReference type="EMBL" id="MU551531">
    <property type="protein sequence ID" value="KAI5626548.1"/>
    <property type="molecule type" value="Genomic_DNA"/>
</dbReference>
<dbReference type="GO" id="GO:0005524">
    <property type="term" value="F:ATP binding"/>
    <property type="evidence" value="ECO:0007669"/>
    <property type="project" value="UniProtKB-UniRule"/>
</dbReference>
<keyword evidence="10 16" id="KW-0829">Tyrosine-protein kinase</keyword>
<dbReference type="InterPro" id="IPR008266">
    <property type="entry name" value="Tyr_kinase_AS"/>
</dbReference>
<keyword evidence="5" id="KW-0519">Myristate</keyword>
<dbReference type="InterPro" id="IPR000719">
    <property type="entry name" value="Prot_kinase_dom"/>
</dbReference>
<dbReference type="AlphaFoldDB" id="A0AAD5FSC6"/>
<dbReference type="InterPro" id="IPR017441">
    <property type="entry name" value="Protein_kinase_ATP_BS"/>
</dbReference>
<keyword evidence="3" id="KW-0963">Cytoplasm</keyword>
<dbReference type="PROSITE" id="PS00107">
    <property type="entry name" value="PROTEIN_KINASE_ATP"/>
    <property type="match status" value="1"/>
</dbReference>
<dbReference type="Gene3D" id="3.30.505.10">
    <property type="entry name" value="SH2 domain"/>
    <property type="match status" value="1"/>
</dbReference>
<protein>
    <recommendedName>
        <fullName evidence="16">Tyrosine-protein kinase</fullName>
        <ecNumber evidence="16">2.7.10.2</ecNumber>
    </recommendedName>
</protein>
<dbReference type="SMART" id="SM00219">
    <property type="entry name" value="TyrKc"/>
    <property type="match status" value="1"/>
</dbReference>